<dbReference type="EMBL" id="JACJLL010000036">
    <property type="protein sequence ID" value="MBM6819181.1"/>
    <property type="molecule type" value="Genomic_DNA"/>
</dbReference>
<evidence type="ECO:0000313" key="3">
    <source>
        <dbReference type="Proteomes" id="UP000767334"/>
    </source>
</evidence>
<dbReference type="RefSeq" id="WP_195964764.1">
    <property type="nucleotide sequence ID" value="NZ_JACJLL010000036.1"/>
</dbReference>
<dbReference type="SUPFAM" id="SSF117856">
    <property type="entry name" value="AF0104/ALDC/Ptd012-like"/>
    <property type="match status" value="1"/>
</dbReference>
<feature type="domain" description="PPC" evidence="1">
    <location>
        <begin position="1"/>
        <end position="131"/>
    </location>
</feature>
<gene>
    <name evidence="2" type="ORF">H6A19_07505</name>
</gene>
<dbReference type="CDD" id="cd11378">
    <property type="entry name" value="DUF296"/>
    <property type="match status" value="1"/>
</dbReference>
<dbReference type="PANTHER" id="PTHR34988">
    <property type="entry name" value="PROTEIN, PUTATIVE-RELATED"/>
    <property type="match status" value="1"/>
</dbReference>
<protein>
    <submittedName>
        <fullName evidence="2">DNA-binding protein</fullName>
    </submittedName>
</protein>
<comment type="caution">
    <text evidence="2">The sequence shown here is derived from an EMBL/GenBank/DDBJ whole genome shotgun (WGS) entry which is preliminary data.</text>
</comment>
<keyword evidence="2" id="KW-0238">DNA-binding</keyword>
<name>A0ABS2FFS0_9CLOT</name>
<reference evidence="2 3" key="1">
    <citation type="journal article" date="2021" name="Sci. Rep.">
        <title>The distribution of antibiotic resistance genes in chicken gut microbiota commensals.</title>
        <authorList>
            <person name="Juricova H."/>
            <person name="Matiasovicova J."/>
            <person name="Kubasova T."/>
            <person name="Cejkova D."/>
            <person name="Rychlik I."/>
        </authorList>
    </citation>
    <scope>NUCLEOTIDE SEQUENCE [LARGE SCALE GENOMIC DNA]</scope>
    <source>
        <strain evidence="2 3">An435</strain>
    </source>
</reference>
<dbReference type="PANTHER" id="PTHR34988:SF1">
    <property type="entry name" value="DNA-BINDING PROTEIN"/>
    <property type="match status" value="1"/>
</dbReference>
<dbReference type="GO" id="GO:0003677">
    <property type="term" value="F:DNA binding"/>
    <property type="evidence" value="ECO:0007669"/>
    <property type="project" value="UniProtKB-KW"/>
</dbReference>
<dbReference type="PROSITE" id="PS51742">
    <property type="entry name" value="PPC"/>
    <property type="match status" value="1"/>
</dbReference>
<dbReference type="Gene3D" id="3.30.1330.80">
    <property type="entry name" value="Hypothetical protein, similar to alpha- acetolactate decarboxylase, domain 2"/>
    <property type="match status" value="1"/>
</dbReference>
<dbReference type="InterPro" id="IPR005175">
    <property type="entry name" value="PPC_dom"/>
</dbReference>
<proteinExistence type="predicted"/>
<evidence type="ECO:0000313" key="2">
    <source>
        <dbReference type="EMBL" id="MBM6819181.1"/>
    </source>
</evidence>
<keyword evidence="3" id="KW-1185">Reference proteome</keyword>
<evidence type="ECO:0000259" key="1">
    <source>
        <dbReference type="PROSITE" id="PS51742"/>
    </source>
</evidence>
<sequence>MNGRIICKRLQRGDDLLIEIKKIAKEENLKAAVILSSVGCVSKLRIRDARGINIREINENCEIVSLNGTVSSERTHLHIAFSKEDLSVIGGHLVEGCIINTTCELIIQEIMGWKYETIKDDKTGYNEIVFIKE</sequence>
<dbReference type="Pfam" id="PF03479">
    <property type="entry name" value="PCC"/>
    <property type="match status" value="1"/>
</dbReference>
<organism evidence="2 3">
    <name type="scientific">Clostridium saudiense</name>
    <dbReference type="NCBI Taxonomy" id="1414720"/>
    <lineage>
        <taxon>Bacteria</taxon>
        <taxon>Bacillati</taxon>
        <taxon>Bacillota</taxon>
        <taxon>Clostridia</taxon>
        <taxon>Eubacteriales</taxon>
        <taxon>Clostridiaceae</taxon>
        <taxon>Clostridium</taxon>
    </lineage>
</organism>
<dbReference type="Proteomes" id="UP000767334">
    <property type="component" value="Unassembled WGS sequence"/>
</dbReference>
<accession>A0ABS2FFS0</accession>